<evidence type="ECO:0000313" key="8">
    <source>
        <dbReference type="EMBL" id="QMI57829.1"/>
    </source>
</evidence>
<dbReference type="KEGG" id="vg:80541670"/>
<keyword evidence="5" id="KW-0067">ATP-binding</keyword>
<feature type="region of interest" description="Disordered" evidence="6">
    <location>
        <begin position="464"/>
        <end position="611"/>
    </location>
</feature>
<dbReference type="GeneID" id="80541670"/>
<dbReference type="Gene3D" id="3.40.50.300">
    <property type="entry name" value="P-loop containing nucleotide triphosphate hydrolases"/>
    <property type="match status" value="1"/>
</dbReference>
<reference evidence="8" key="1">
    <citation type="journal article" date="2020" name="Sci">
        <title>Metagenomics characterisation of avian parvoviruses and picornaviruses from Australian wild ducks.</title>
        <authorList>
            <person name="Vibin J."/>
            <person name="Chamings A."/>
            <person name="Klaassen M."/>
            <person name="Bhatta T.R."/>
            <person name="Alexandersen S."/>
        </authorList>
    </citation>
    <scope>NUCLEOTIDE SEQUENCE</scope>
    <source>
        <strain evidence="8">CTCPaV1/CT08.18-AU-2018</strain>
    </source>
</reference>
<evidence type="ECO:0000256" key="3">
    <source>
        <dbReference type="ARBA" id="ARBA00022705"/>
    </source>
</evidence>
<evidence type="ECO:0000256" key="1">
    <source>
        <dbReference type="ARBA" id="ARBA00004147"/>
    </source>
</evidence>
<sequence length="673" mass="75696">MSRQIQRPREGVRRLFWLGLRGESVGTSLGATSEETSKIMSEEEYVARPIPIIDVEQKHINMRAYIGGVIQITGGEGNVIESPVLYAHLLNSMQCNEDWMCIGERNKDQIFHVHTMARTGVRVDSYKRTQLSIWNQMKTHPAVVHEYGSCTMDMLKGQKVHKPSALIEYMCKDPAWIISNSKKLLQLTYDIDVWDMAGRFRSEQETTQTNLDQANPMVQEILQCIMEHGCKSLEDVIRKGPELVVKHLHKPGFGSIVQNCLTFSKCVGNIWNLKQYGSLVPDPSYIHCILLSQGIYPTNFDYSFWQWITKRHTKRNTIHILGPSNTGKSSLFAGLGKCCPGGEIVNGNNFNFEGLIDTYWGKWEEPLCSAEIAEKCKQIFEGMETAIQVKFKKPYMLPRTPIVITTNAPIWEWCPNQKGPFQNRMFFFEFNYDMSDGIFTPRIAESGCECRYCVFSRGGAPAASCSTASSMQTGEQSTSQSMVTGHGSHESTMGTRSMSERTGTTEQSARTRGRSWKSSSDTTARGSTSSTISRGYGSDSEHGSSSTDERICSTRTGSKQSMESSDSRGRIRHDSRSISGGGTTRCGDARQHHGTNEILPSMVSMGGTRPKKPKMELQIQAEKQQLDSLMASKIIIPGKDEWAKYLSFIYHRYEIQQSQPDLRAYEELESDSE</sequence>
<keyword evidence="4" id="KW-0547">Nucleotide-binding</keyword>
<feature type="compositionally biased region" description="Polar residues" evidence="6">
    <location>
        <begin position="464"/>
        <end position="483"/>
    </location>
</feature>
<feature type="compositionally biased region" description="Basic and acidic residues" evidence="6">
    <location>
        <begin position="565"/>
        <end position="576"/>
    </location>
</feature>
<dbReference type="SUPFAM" id="SSF52540">
    <property type="entry name" value="P-loop containing nucleoside triphosphate hydrolases"/>
    <property type="match status" value="1"/>
</dbReference>
<feature type="compositionally biased region" description="Polar residues" evidence="6">
    <location>
        <begin position="490"/>
        <end position="533"/>
    </location>
</feature>
<comment type="subcellular location">
    <subcellularLocation>
        <location evidence="1">Host nucleus</location>
    </subcellularLocation>
</comment>
<keyword evidence="2" id="KW-1048">Host nucleus</keyword>
<dbReference type="Pfam" id="PF01057">
    <property type="entry name" value="Parvo_NS1"/>
    <property type="match status" value="1"/>
</dbReference>
<dbReference type="InterPro" id="IPR027417">
    <property type="entry name" value="P-loop_NTPase"/>
</dbReference>
<dbReference type="Proteomes" id="UP001162006">
    <property type="component" value="Segment"/>
</dbReference>
<dbReference type="GO" id="GO:0042025">
    <property type="term" value="C:host cell nucleus"/>
    <property type="evidence" value="ECO:0007669"/>
    <property type="project" value="UniProtKB-SubCell"/>
</dbReference>
<evidence type="ECO:0000256" key="5">
    <source>
        <dbReference type="ARBA" id="ARBA00022840"/>
    </source>
</evidence>
<feature type="compositionally biased region" description="Basic and acidic residues" evidence="6">
    <location>
        <begin position="539"/>
        <end position="552"/>
    </location>
</feature>
<dbReference type="EMBL" id="MT247758">
    <property type="protein sequence ID" value="QMI57829.1"/>
    <property type="molecule type" value="Genomic_DNA"/>
</dbReference>
<evidence type="ECO:0000259" key="7">
    <source>
        <dbReference type="PROSITE" id="PS51206"/>
    </source>
</evidence>
<evidence type="ECO:0000313" key="9">
    <source>
        <dbReference type="Proteomes" id="UP001162006"/>
    </source>
</evidence>
<evidence type="ECO:0000256" key="4">
    <source>
        <dbReference type="ARBA" id="ARBA00022741"/>
    </source>
</evidence>
<dbReference type="RefSeq" id="YP_010802863.1">
    <property type="nucleotide sequence ID" value="NC_077062.1"/>
</dbReference>
<name>A0A7D6X6E2_9VIRU</name>
<dbReference type="PROSITE" id="PS51206">
    <property type="entry name" value="SF3_HELICASE_1"/>
    <property type="match status" value="1"/>
</dbReference>
<feature type="compositionally biased region" description="Polar residues" evidence="6">
    <location>
        <begin position="553"/>
        <end position="564"/>
    </location>
</feature>
<evidence type="ECO:0000256" key="2">
    <source>
        <dbReference type="ARBA" id="ARBA00022562"/>
    </source>
</evidence>
<accession>A0A7D6X6E2</accession>
<proteinExistence type="predicted"/>
<keyword evidence="3" id="KW-0235">DNA replication</keyword>
<organism evidence="8 9">
    <name type="scientific">Chestnut teal chaphamaparvovirus 1</name>
    <dbReference type="NCBI Taxonomy" id="2759403"/>
    <lineage>
        <taxon>Viruses</taxon>
        <taxon>Monodnaviria</taxon>
        <taxon>Shotokuvirae</taxon>
        <taxon>Cossaviricota</taxon>
        <taxon>Quintoviricetes</taxon>
        <taxon>Piccovirales</taxon>
        <taxon>Parvoviridae</taxon>
        <taxon>Hamaparvovirinae</taxon>
        <taxon>Chaphamaparvovirus</taxon>
        <taxon>Chaphamaparvovirus anseriform1</taxon>
    </lineage>
</organism>
<dbReference type="GO" id="GO:0019079">
    <property type="term" value="P:viral genome replication"/>
    <property type="evidence" value="ECO:0007669"/>
    <property type="project" value="InterPro"/>
</dbReference>
<dbReference type="InterPro" id="IPR014015">
    <property type="entry name" value="Helicase_SF3_DNA-vir"/>
</dbReference>
<evidence type="ECO:0000256" key="6">
    <source>
        <dbReference type="SAM" id="MobiDB-lite"/>
    </source>
</evidence>
<feature type="domain" description="SF3 helicase" evidence="7">
    <location>
        <begin position="299"/>
        <end position="443"/>
    </location>
</feature>
<dbReference type="InterPro" id="IPR001257">
    <property type="entry name" value="Parvovirus_NS1_helicase"/>
</dbReference>
<dbReference type="GO" id="GO:0005524">
    <property type="term" value="F:ATP binding"/>
    <property type="evidence" value="ECO:0007669"/>
    <property type="project" value="UniProtKB-KW"/>
</dbReference>
<protein>
    <submittedName>
        <fullName evidence="8">Nonstructural protein 1</fullName>
    </submittedName>
</protein>
<dbReference type="GO" id="GO:0006260">
    <property type="term" value="P:DNA replication"/>
    <property type="evidence" value="ECO:0007669"/>
    <property type="project" value="UniProtKB-KW"/>
</dbReference>
<keyword evidence="9" id="KW-1185">Reference proteome</keyword>